<dbReference type="AlphaFoldDB" id="M1AFU0"/>
<dbReference type="HOGENOM" id="CLU_3128081_0_0_1"/>
<reference evidence="2" key="1">
    <citation type="journal article" date="2011" name="Nature">
        <title>Genome sequence and analysis of the tuber crop potato.</title>
        <authorList>
            <consortium name="The Potato Genome Sequencing Consortium"/>
        </authorList>
    </citation>
    <scope>NUCLEOTIDE SEQUENCE [LARGE SCALE GENOMIC DNA]</scope>
    <source>
        <strain evidence="2">cv. DM1-3 516 R44</strain>
    </source>
</reference>
<dbReference type="Proteomes" id="UP000011115">
    <property type="component" value="Unassembled WGS sequence"/>
</dbReference>
<dbReference type="Gramene" id="PGSC0003DMT400021876">
    <property type="protein sequence ID" value="PGSC0003DMT400021876"/>
    <property type="gene ID" value="PGSC0003DMG402008489"/>
</dbReference>
<evidence type="ECO:0000313" key="2">
    <source>
        <dbReference type="Proteomes" id="UP000011115"/>
    </source>
</evidence>
<reference evidence="1" key="2">
    <citation type="submission" date="2015-06" db="UniProtKB">
        <authorList>
            <consortium name="EnsemblPlants"/>
        </authorList>
    </citation>
    <scope>IDENTIFICATION</scope>
    <source>
        <strain evidence="1">DM1-3 516 R44</strain>
    </source>
</reference>
<keyword evidence="2" id="KW-1185">Reference proteome</keyword>
<dbReference type="EnsemblPlants" id="PGSC0003DMT400021876">
    <property type="protein sequence ID" value="PGSC0003DMT400021876"/>
    <property type="gene ID" value="PGSC0003DMG402008489"/>
</dbReference>
<proteinExistence type="predicted"/>
<evidence type="ECO:0000313" key="1">
    <source>
        <dbReference type="EnsemblPlants" id="PGSC0003DMT400021876"/>
    </source>
</evidence>
<dbReference type="InParanoid" id="M1AFU0"/>
<accession>M1AFU0</accession>
<protein>
    <submittedName>
        <fullName evidence="1">Mitochondrial inner membrane protease subunit</fullName>
    </submittedName>
</protein>
<name>M1AFU0_SOLTU</name>
<organism evidence="1 2">
    <name type="scientific">Solanum tuberosum</name>
    <name type="common">Potato</name>
    <dbReference type="NCBI Taxonomy" id="4113"/>
    <lineage>
        <taxon>Eukaryota</taxon>
        <taxon>Viridiplantae</taxon>
        <taxon>Streptophyta</taxon>
        <taxon>Embryophyta</taxon>
        <taxon>Tracheophyta</taxon>
        <taxon>Spermatophyta</taxon>
        <taxon>Magnoliopsida</taxon>
        <taxon>eudicotyledons</taxon>
        <taxon>Gunneridae</taxon>
        <taxon>Pentapetalae</taxon>
        <taxon>asterids</taxon>
        <taxon>lamiids</taxon>
        <taxon>Solanales</taxon>
        <taxon>Solanaceae</taxon>
        <taxon>Solanoideae</taxon>
        <taxon>Solaneae</taxon>
        <taxon>Solanum</taxon>
    </lineage>
</organism>
<dbReference type="PaxDb" id="4113-PGSC0003DMT400021876"/>
<sequence>MLNSSSLAEEYGVICNVQGQRILSPSSKPDCRLQPNNVLQGSLLHHNEGY</sequence>